<sequence>MHPHSSLLSALVVFLSLSQHSRALPAPSPSLLALRTTDLNADKPRAIIFFATSPTTSVTKTVIIGTTQNPAILNPISAEILEVQGETSGQEKVACEASENNSSDAAGRFEGMPTGKGKAVQFGKDVRIVSRVFCDFV</sequence>
<accession>A0A6A6QWM7</accession>
<dbReference type="AlphaFoldDB" id="A0A6A6QWM7"/>
<dbReference type="Proteomes" id="UP000799750">
    <property type="component" value="Unassembled WGS sequence"/>
</dbReference>
<proteinExistence type="predicted"/>
<feature type="chain" id="PRO_5025595837" description="Pectate lyase" evidence="1">
    <location>
        <begin position="24"/>
        <end position="137"/>
    </location>
</feature>
<evidence type="ECO:0008006" key="4">
    <source>
        <dbReference type="Google" id="ProtNLM"/>
    </source>
</evidence>
<evidence type="ECO:0000256" key="1">
    <source>
        <dbReference type="SAM" id="SignalP"/>
    </source>
</evidence>
<keyword evidence="1" id="KW-0732">Signal</keyword>
<protein>
    <recommendedName>
        <fullName evidence="4">Pectate lyase</fullName>
    </recommendedName>
</protein>
<evidence type="ECO:0000313" key="2">
    <source>
        <dbReference type="EMBL" id="KAF2496504.1"/>
    </source>
</evidence>
<evidence type="ECO:0000313" key="3">
    <source>
        <dbReference type="Proteomes" id="UP000799750"/>
    </source>
</evidence>
<feature type="signal peptide" evidence="1">
    <location>
        <begin position="1"/>
        <end position="23"/>
    </location>
</feature>
<gene>
    <name evidence="2" type="ORF">BU16DRAFT_561320</name>
</gene>
<reference evidence="2" key="1">
    <citation type="journal article" date="2020" name="Stud. Mycol.">
        <title>101 Dothideomycetes genomes: a test case for predicting lifestyles and emergence of pathogens.</title>
        <authorList>
            <person name="Haridas S."/>
            <person name="Albert R."/>
            <person name="Binder M."/>
            <person name="Bloem J."/>
            <person name="Labutti K."/>
            <person name="Salamov A."/>
            <person name="Andreopoulos B."/>
            <person name="Baker S."/>
            <person name="Barry K."/>
            <person name="Bills G."/>
            <person name="Bluhm B."/>
            <person name="Cannon C."/>
            <person name="Castanera R."/>
            <person name="Culley D."/>
            <person name="Daum C."/>
            <person name="Ezra D."/>
            <person name="Gonzalez J."/>
            <person name="Henrissat B."/>
            <person name="Kuo A."/>
            <person name="Liang C."/>
            <person name="Lipzen A."/>
            <person name="Lutzoni F."/>
            <person name="Magnuson J."/>
            <person name="Mondo S."/>
            <person name="Nolan M."/>
            <person name="Ohm R."/>
            <person name="Pangilinan J."/>
            <person name="Park H.-J."/>
            <person name="Ramirez L."/>
            <person name="Alfaro M."/>
            <person name="Sun H."/>
            <person name="Tritt A."/>
            <person name="Yoshinaga Y."/>
            <person name="Zwiers L.-H."/>
            <person name="Turgeon B."/>
            <person name="Goodwin S."/>
            <person name="Spatafora J."/>
            <person name="Crous P."/>
            <person name="Grigoriev I."/>
        </authorList>
    </citation>
    <scope>NUCLEOTIDE SEQUENCE</scope>
    <source>
        <strain evidence="2">CBS 269.34</strain>
    </source>
</reference>
<dbReference type="EMBL" id="MU004188">
    <property type="protein sequence ID" value="KAF2496504.1"/>
    <property type="molecule type" value="Genomic_DNA"/>
</dbReference>
<organism evidence="2 3">
    <name type="scientific">Lophium mytilinum</name>
    <dbReference type="NCBI Taxonomy" id="390894"/>
    <lineage>
        <taxon>Eukaryota</taxon>
        <taxon>Fungi</taxon>
        <taxon>Dikarya</taxon>
        <taxon>Ascomycota</taxon>
        <taxon>Pezizomycotina</taxon>
        <taxon>Dothideomycetes</taxon>
        <taxon>Pleosporomycetidae</taxon>
        <taxon>Mytilinidiales</taxon>
        <taxon>Mytilinidiaceae</taxon>
        <taxon>Lophium</taxon>
    </lineage>
</organism>
<name>A0A6A6QWM7_9PEZI</name>
<keyword evidence="3" id="KW-1185">Reference proteome</keyword>